<evidence type="ECO:0000256" key="7">
    <source>
        <dbReference type="ARBA" id="ARBA00022989"/>
    </source>
</evidence>
<dbReference type="GeneID" id="136816486"/>
<evidence type="ECO:0000259" key="12">
    <source>
        <dbReference type="Pfam" id="PF00852"/>
    </source>
</evidence>
<dbReference type="InterPro" id="IPR055270">
    <property type="entry name" value="Glyco_tran_10_C"/>
</dbReference>
<dbReference type="EC" id="2.4.1.-" evidence="11"/>
<dbReference type="Pfam" id="PF00852">
    <property type="entry name" value="Glyco_transf_10"/>
    <property type="match status" value="1"/>
</dbReference>
<keyword evidence="5 11" id="KW-0812">Transmembrane</keyword>
<dbReference type="Gene3D" id="3.40.50.11660">
    <property type="entry name" value="Glycosyl transferase family 10, C-terminal domain"/>
    <property type="match status" value="1"/>
</dbReference>
<dbReference type="PANTHER" id="PTHR11929:SF194">
    <property type="entry name" value="ALPHA-(1,3)-FUCOSYLTRANSFERASE 10"/>
    <property type="match status" value="1"/>
</dbReference>
<keyword evidence="7" id="KW-1133">Transmembrane helix</keyword>
<dbReference type="EnsemblMetazoa" id="CLYHEMT014258.1">
    <property type="protein sequence ID" value="CLYHEMP014258.1"/>
    <property type="gene ID" value="CLYHEMG014258"/>
</dbReference>
<reference evidence="14" key="1">
    <citation type="submission" date="2021-01" db="UniProtKB">
        <authorList>
            <consortium name="EnsemblMetazoa"/>
        </authorList>
    </citation>
    <scope>IDENTIFICATION</scope>
</reference>
<dbReference type="UniPathway" id="UPA00378"/>
<keyword evidence="3 11" id="KW-0328">Glycosyltransferase</keyword>
<keyword evidence="6" id="KW-0735">Signal-anchor</keyword>
<dbReference type="InterPro" id="IPR001503">
    <property type="entry name" value="Glyco_trans_10"/>
</dbReference>
<dbReference type="InterPro" id="IPR038577">
    <property type="entry name" value="GT10-like_C_sf"/>
</dbReference>
<name>A0A7M5WWS6_9CNID</name>
<evidence type="ECO:0000256" key="5">
    <source>
        <dbReference type="ARBA" id="ARBA00022692"/>
    </source>
</evidence>
<dbReference type="PANTHER" id="PTHR11929">
    <property type="entry name" value="ALPHA- 1,3 -FUCOSYLTRANSFERASE"/>
    <property type="match status" value="1"/>
</dbReference>
<feature type="domain" description="Fucosyltransferase N-terminal" evidence="13">
    <location>
        <begin position="109"/>
        <end position="204"/>
    </location>
</feature>
<protein>
    <recommendedName>
        <fullName evidence="11">Fucosyltransferase</fullName>
        <ecNumber evidence="11">2.4.1.-</ecNumber>
    </recommendedName>
</protein>
<evidence type="ECO:0000313" key="14">
    <source>
        <dbReference type="EnsemblMetazoa" id="CLYHEMP014258.1"/>
    </source>
</evidence>
<evidence type="ECO:0000256" key="2">
    <source>
        <dbReference type="ARBA" id="ARBA00008919"/>
    </source>
</evidence>
<keyword evidence="9" id="KW-0325">Glycoprotein</keyword>
<accession>A0A7M5WWS6</accession>
<dbReference type="Pfam" id="PF17039">
    <property type="entry name" value="Glyco_tran_10_N"/>
    <property type="match status" value="1"/>
</dbReference>
<evidence type="ECO:0000256" key="9">
    <source>
        <dbReference type="ARBA" id="ARBA00023180"/>
    </source>
</evidence>
<dbReference type="Proteomes" id="UP000594262">
    <property type="component" value="Unplaced"/>
</dbReference>
<keyword evidence="8" id="KW-0472">Membrane</keyword>
<dbReference type="InterPro" id="IPR031481">
    <property type="entry name" value="Glyco_tran_10_N"/>
</dbReference>
<evidence type="ECO:0000256" key="10">
    <source>
        <dbReference type="ARBA" id="ARBA00060399"/>
    </source>
</evidence>
<keyword evidence="11" id="KW-0333">Golgi apparatus</keyword>
<dbReference type="AlphaFoldDB" id="A0A7M5WWS6"/>
<organism evidence="14 15">
    <name type="scientific">Clytia hemisphaerica</name>
    <dbReference type="NCBI Taxonomy" id="252671"/>
    <lineage>
        <taxon>Eukaryota</taxon>
        <taxon>Metazoa</taxon>
        <taxon>Cnidaria</taxon>
        <taxon>Hydrozoa</taxon>
        <taxon>Hydroidolina</taxon>
        <taxon>Leptothecata</taxon>
        <taxon>Obeliida</taxon>
        <taxon>Clytiidae</taxon>
        <taxon>Clytia</taxon>
    </lineage>
</organism>
<keyword evidence="15" id="KW-1185">Reference proteome</keyword>
<dbReference type="FunFam" id="3.40.50.11660:FF:000002">
    <property type="entry name" value="Alpha-(1,3)-fucosyltransferase"/>
    <property type="match status" value="1"/>
</dbReference>
<evidence type="ECO:0000256" key="11">
    <source>
        <dbReference type="RuleBase" id="RU003832"/>
    </source>
</evidence>
<evidence type="ECO:0000256" key="6">
    <source>
        <dbReference type="ARBA" id="ARBA00022968"/>
    </source>
</evidence>
<dbReference type="RefSeq" id="XP_066928924.1">
    <property type="nucleotide sequence ID" value="XM_067072823.1"/>
</dbReference>
<dbReference type="OrthoDB" id="9993460at2759"/>
<evidence type="ECO:0000256" key="1">
    <source>
        <dbReference type="ARBA" id="ARBA00004922"/>
    </source>
</evidence>
<sequence length="488" mass="56905">MRWIMRLKLKYLLLIIVLAFVSLLTVLQLLHGGEDQVEFLDAGEGHGEGEEHGGGSNHIPDYILEEEALPPADTLEELDNGNWHDFAVDRVRRPVIGAKEQAEKEDLPFIVWWTPFTGETGRIKKCFVGDCYFSQDRELMTHPKTKAFLFYGTDFSVKDLPLPKKRHHEWGLTHEESPKNNAIFYHEEGMNVFNHTCTFKQQSSYPISTQYIRSMKYLLKPLTYTTAEREEFKRSEGLAAVAYVQSGCNPPSDRDAYVKELMKYIKIDSYGKCLHNKDLPKVLLDPLTMFDKAYLKFFEKYKFIISFENARCNDYMTEKIFRTIHMGSVPIYLGASNLREWLPDPKSVIMVEDFKSPKDLAEHIKYLDENSSEYEKLLEYKTKGNDNKKLEKVLEERQWGVDTGRKMNMVTGFECHVCDQIHRNRNRQKAGEPILQYRATLEHYGCPKPTQFPFPDVPGSQDWERKNWLWDYDGGKEQAIKMKRKMGS</sequence>
<evidence type="ECO:0000313" key="15">
    <source>
        <dbReference type="Proteomes" id="UP000594262"/>
    </source>
</evidence>
<dbReference type="SUPFAM" id="SSF53756">
    <property type="entry name" value="UDP-Glycosyltransferase/glycogen phosphorylase"/>
    <property type="match status" value="1"/>
</dbReference>
<evidence type="ECO:0000259" key="13">
    <source>
        <dbReference type="Pfam" id="PF17039"/>
    </source>
</evidence>
<comment type="pathway">
    <text evidence="1">Protein modification; protein glycosylation.</text>
</comment>
<comment type="similarity">
    <text evidence="2 11">Belongs to the glycosyltransferase 10 family.</text>
</comment>
<dbReference type="GO" id="GO:0032580">
    <property type="term" value="C:Golgi cisterna membrane"/>
    <property type="evidence" value="ECO:0007669"/>
    <property type="project" value="UniProtKB-SubCell"/>
</dbReference>
<proteinExistence type="inferred from homology"/>
<evidence type="ECO:0000256" key="4">
    <source>
        <dbReference type="ARBA" id="ARBA00022679"/>
    </source>
</evidence>
<feature type="domain" description="Fucosyltransferase C-terminal" evidence="12">
    <location>
        <begin position="240"/>
        <end position="430"/>
    </location>
</feature>
<evidence type="ECO:0000256" key="3">
    <source>
        <dbReference type="ARBA" id="ARBA00022676"/>
    </source>
</evidence>
<evidence type="ECO:0000256" key="8">
    <source>
        <dbReference type="ARBA" id="ARBA00023136"/>
    </source>
</evidence>
<keyword evidence="4 11" id="KW-0808">Transferase</keyword>
<comment type="subcellular location">
    <subcellularLocation>
        <location evidence="10">Endomembrane system</location>
        <topology evidence="10">Single-pass type II membrane protein</topology>
    </subcellularLocation>
    <subcellularLocation>
        <location evidence="11">Golgi apparatus</location>
        <location evidence="11">Golgi stack membrane</location>
        <topology evidence="11">Single-pass type II membrane protein</topology>
    </subcellularLocation>
</comment>
<dbReference type="GO" id="GO:0046920">
    <property type="term" value="F:alpha-(1-&gt;3)-fucosyltransferase activity"/>
    <property type="evidence" value="ECO:0007669"/>
    <property type="project" value="TreeGrafter"/>
</dbReference>